<dbReference type="Proteomes" id="UP000694560">
    <property type="component" value="Unplaced"/>
</dbReference>
<sequence>PHPPGCVPLPPTPGDSWPAGLCRQKLPTVLPRLLISFPSEDWTEHIRK</sequence>
<protein>
    <submittedName>
        <fullName evidence="1">Uncharacterized protein</fullName>
    </submittedName>
</protein>
<dbReference type="AlphaFoldDB" id="A0A8C5U9C6"/>
<evidence type="ECO:0000313" key="2">
    <source>
        <dbReference type="Proteomes" id="UP000694560"/>
    </source>
</evidence>
<evidence type="ECO:0000313" key="1">
    <source>
        <dbReference type="Ensembl" id="ENSMCSP00000019839.1"/>
    </source>
</evidence>
<proteinExistence type="predicted"/>
<reference evidence="1" key="2">
    <citation type="submission" date="2025-09" db="UniProtKB">
        <authorList>
            <consortium name="Ensembl"/>
        </authorList>
    </citation>
    <scope>IDENTIFICATION</scope>
</reference>
<dbReference type="Ensembl" id="ENSMCST00000020348.1">
    <property type="protein sequence ID" value="ENSMCSP00000019839.1"/>
    <property type="gene ID" value="ENSMCSG00000013933.1"/>
</dbReference>
<accession>A0A8C5U9C6</accession>
<reference evidence="1" key="1">
    <citation type="submission" date="2025-08" db="UniProtKB">
        <authorList>
            <consortium name="Ensembl"/>
        </authorList>
    </citation>
    <scope>IDENTIFICATION</scope>
</reference>
<keyword evidence="2" id="KW-1185">Reference proteome</keyword>
<organism evidence="1 2">
    <name type="scientific">Malurus cyaneus samueli</name>
    <dbReference type="NCBI Taxonomy" id="2593467"/>
    <lineage>
        <taxon>Eukaryota</taxon>
        <taxon>Metazoa</taxon>
        <taxon>Chordata</taxon>
        <taxon>Craniata</taxon>
        <taxon>Vertebrata</taxon>
        <taxon>Euteleostomi</taxon>
        <taxon>Archelosauria</taxon>
        <taxon>Archosauria</taxon>
        <taxon>Dinosauria</taxon>
        <taxon>Saurischia</taxon>
        <taxon>Theropoda</taxon>
        <taxon>Coelurosauria</taxon>
        <taxon>Aves</taxon>
        <taxon>Neognathae</taxon>
        <taxon>Neoaves</taxon>
        <taxon>Telluraves</taxon>
        <taxon>Australaves</taxon>
        <taxon>Passeriformes</taxon>
        <taxon>Meliphagoidea</taxon>
        <taxon>Maluridae</taxon>
        <taxon>Malurus</taxon>
    </lineage>
</organism>
<name>A0A8C5U9C6_9PASS</name>